<dbReference type="InterPro" id="IPR000073">
    <property type="entry name" value="AB_hydrolase_1"/>
</dbReference>
<dbReference type="InterPro" id="IPR029058">
    <property type="entry name" value="AB_hydrolase_fold"/>
</dbReference>
<feature type="domain" description="AB hydrolase-1" evidence="1">
    <location>
        <begin position="53"/>
        <end position="280"/>
    </location>
</feature>
<protein>
    <submittedName>
        <fullName evidence="2">Alpha/beta hydrolase</fullName>
    </submittedName>
</protein>
<dbReference type="PRINTS" id="PR00111">
    <property type="entry name" value="ABHYDROLASE"/>
</dbReference>
<dbReference type="EMBL" id="CP031078">
    <property type="protein sequence ID" value="AYF03074.1"/>
    <property type="molecule type" value="Genomic_DNA"/>
</dbReference>
<dbReference type="InterPro" id="IPR050266">
    <property type="entry name" value="AB_hydrolase_sf"/>
</dbReference>
<evidence type="ECO:0000313" key="2">
    <source>
        <dbReference type="EMBL" id="AYF03074.1"/>
    </source>
</evidence>
<evidence type="ECO:0000313" key="3">
    <source>
        <dbReference type="Proteomes" id="UP000272010"/>
    </source>
</evidence>
<dbReference type="PANTHER" id="PTHR43798">
    <property type="entry name" value="MONOACYLGLYCEROL LIPASE"/>
    <property type="match status" value="1"/>
</dbReference>
<accession>A0A386UQQ7</accession>
<dbReference type="PANTHER" id="PTHR43798:SF33">
    <property type="entry name" value="HYDROLASE, PUTATIVE (AFU_ORTHOLOGUE AFUA_2G14860)-RELATED"/>
    <property type="match status" value="1"/>
</dbReference>
<dbReference type="GO" id="GO:0016020">
    <property type="term" value="C:membrane"/>
    <property type="evidence" value="ECO:0007669"/>
    <property type="project" value="TreeGrafter"/>
</dbReference>
<dbReference type="Gene3D" id="3.40.50.1820">
    <property type="entry name" value="alpha/beta hydrolase"/>
    <property type="match status" value="1"/>
</dbReference>
<organism evidence="2 3">
    <name type="scientific">Paracoccus yeei</name>
    <dbReference type="NCBI Taxonomy" id="147645"/>
    <lineage>
        <taxon>Bacteria</taxon>
        <taxon>Pseudomonadati</taxon>
        <taxon>Pseudomonadota</taxon>
        <taxon>Alphaproteobacteria</taxon>
        <taxon>Rhodobacterales</taxon>
        <taxon>Paracoccaceae</taxon>
        <taxon>Paracoccus</taxon>
    </lineage>
</organism>
<evidence type="ECO:0000259" key="1">
    <source>
        <dbReference type="Pfam" id="PF12697"/>
    </source>
</evidence>
<dbReference type="PRINTS" id="PR00412">
    <property type="entry name" value="EPOXHYDRLASE"/>
</dbReference>
<dbReference type="InterPro" id="IPR000639">
    <property type="entry name" value="Epox_hydrolase-like"/>
</dbReference>
<dbReference type="SUPFAM" id="SSF53474">
    <property type="entry name" value="alpha/beta-Hydrolases"/>
    <property type="match status" value="1"/>
</dbReference>
<reference evidence="3" key="1">
    <citation type="submission" date="2018-07" db="EMBL/GenBank/DDBJ databases">
        <title>Genome Structure of the Opportunistic Pathogen Paracoccus yeei (Alphaproteobacteria) and Identification of Putative Virulence Factors.</title>
        <authorList>
            <person name="Lasek R."/>
            <person name="Szuplewska M."/>
            <person name="Mitura M."/>
            <person name="Decewicz P."/>
            <person name="Chmielowska C."/>
            <person name="Pawlot A."/>
            <person name="Sentkowska D."/>
            <person name="Czarnecki J."/>
            <person name="Bartosik D."/>
        </authorList>
    </citation>
    <scope>NUCLEOTIDE SEQUENCE [LARGE SCALE GENOMIC DNA]</scope>
    <source>
        <strain evidence="3">CCUG 32053</strain>
    </source>
</reference>
<dbReference type="GO" id="GO:0016787">
    <property type="term" value="F:hydrolase activity"/>
    <property type="evidence" value="ECO:0007669"/>
    <property type="project" value="UniProtKB-KW"/>
</dbReference>
<dbReference type="Proteomes" id="UP000272010">
    <property type="component" value="Chromosome"/>
</dbReference>
<dbReference type="Pfam" id="PF12697">
    <property type="entry name" value="Abhydrolase_6"/>
    <property type="match status" value="1"/>
</dbReference>
<dbReference type="AlphaFoldDB" id="A0A386UQQ7"/>
<name>A0A386UQQ7_9RHOB</name>
<gene>
    <name evidence="2" type="ORF">PY32053_03508</name>
</gene>
<proteinExistence type="predicted"/>
<sequence>MRGSFSKSADRIAAQRIGSFMASNDARTQFTQIEGGRIAFDDTGGAGPVVIGIPGMGDLRSEYRLVKPMLQHAGCRVVTMDVRGFGESSAEWPDYSARAVGRDAISILQQLGAGPATIMGNSFAAGSALWAAKESPGLVNGVVLLGPIVRDLPLKTIQKLVLLLGFAGPWRTWFCTTYWSSLFPTKPAPDHAEVKAAIAANLREPKRMQALLKMLSLSKSDTAAILDEISVPSLIVMGSKDPDFPDPVEESRSLASRINAETMIVAGAGHYPHVEMADEVGQRIIAFVRQLDKSGPAVVPLRRS</sequence>
<keyword evidence="2" id="KW-0378">Hydrolase</keyword>